<dbReference type="EMBL" id="JAIWYP010000009">
    <property type="protein sequence ID" value="KAH3777069.1"/>
    <property type="molecule type" value="Genomic_DNA"/>
</dbReference>
<name>A0A9D4EAQ4_DREPO</name>
<comment type="caution">
    <text evidence="1">The sequence shown here is derived from an EMBL/GenBank/DDBJ whole genome shotgun (WGS) entry which is preliminary data.</text>
</comment>
<proteinExistence type="predicted"/>
<feature type="non-terminal residue" evidence="1">
    <location>
        <position position="1"/>
    </location>
</feature>
<evidence type="ECO:0000313" key="2">
    <source>
        <dbReference type="Proteomes" id="UP000828390"/>
    </source>
</evidence>
<reference evidence="1" key="2">
    <citation type="submission" date="2020-11" db="EMBL/GenBank/DDBJ databases">
        <authorList>
            <person name="McCartney M.A."/>
            <person name="Auch B."/>
            <person name="Kono T."/>
            <person name="Mallez S."/>
            <person name="Becker A."/>
            <person name="Gohl D.M."/>
            <person name="Silverstein K.A.T."/>
            <person name="Koren S."/>
            <person name="Bechman K.B."/>
            <person name="Herman A."/>
            <person name="Abrahante J.E."/>
            <person name="Garbe J."/>
        </authorList>
    </citation>
    <scope>NUCLEOTIDE SEQUENCE</scope>
    <source>
        <strain evidence="1">Duluth1</strain>
        <tissue evidence="1">Whole animal</tissue>
    </source>
</reference>
<reference evidence="1" key="1">
    <citation type="journal article" date="2019" name="bioRxiv">
        <title>The Genome of the Zebra Mussel, Dreissena polymorpha: A Resource for Invasive Species Research.</title>
        <authorList>
            <person name="McCartney M.A."/>
            <person name="Auch B."/>
            <person name="Kono T."/>
            <person name="Mallez S."/>
            <person name="Zhang Y."/>
            <person name="Obille A."/>
            <person name="Becker A."/>
            <person name="Abrahante J.E."/>
            <person name="Garbe J."/>
            <person name="Badalamenti J.P."/>
            <person name="Herman A."/>
            <person name="Mangelson H."/>
            <person name="Liachko I."/>
            <person name="Sullivan S."/>
            <person name="Sone E.D."/>
            <person name="Koren S."/>
            <person name="Silverstein K.A.T."/>
            <person name="Beckman K.B."/>
            <person name="Gohl D.M."/>
        </authorList>
    </citation>
    <scope>NUCLEOTIDE SEQUENCE</scope>
    <source>
        <strain evidence="1">Duluth1</strain>
        <tissue evidence="1">Whole animal</tissue>
    </source>
</reference>
<dbReference type="Proteomes" id="UP000828390">
    <property type="component" value="Unassembled WGS sequence"/>
</dbReference>
<keyword evidence="2" id="KW-1185">Reference proteome</keyword>
<accession>A0A9D4EAQ4</accession>
<dbReference type="AlphaFoldDB" id="A0A9D4EAQ4"/>
<gene>
    <name evidence="1" type="ORF">DPMN_178506</name>
</gene>
<protein>
    <submittedName>
        <fullName evidence="1">Uncharacterized protein</fullName>
    </submittedName>
</protein>
<organism evidence="1 2">
    <name type="scientific">Dreissena polymorpha</name>
    <name type="common">Zebra mussel</name>
    <name type="synonym">Mytilus polymorpha</name>
    <dbReference type="NCBI Taxonomy" id="45954"/>
    <lineage>
        <taxon>Eukaryota</taxon>
        <taxon>Metazoa</taxon>
        <taxon>Spiralia</taxon>
        <taxon>Lophotrochozoa</taxon>
        <taxon>Mollusca</taxon>
        <taxon>Bivalvia</taxon>
        <taxon>Autobranchia</taxon>
        <taxon>Heteroconchia</taxon>
        <taxon>Euheterodonta</taxon>
        <taxon>Imparidentia</taxon>
        <taxon>Neoheterodontei</taxon>
        <taxon>Myida</taxon>
        <taxon>Dreissenoidea</taxon>
        <taxon>Dreissenidae</taxon>
        <taxon>Dreissena</taxon>
    </lineage>
</organism>
<sequence length="82" mass="8898">MSSAFGRIYMDNLALDGEINSKVFPLADMSQRDYPINESTAPTTPVMARNASEAVDVRTEPLRTLFVFEGVAMGVSGVISIK</sequence>
<evidence type="ECO:0000313" key="1">
    <source>
        <dbReference type="EMBL" id="KAH3777069.1"/>
    </source>
</evidence>